<sequence length="455" mass="51152">MTMKRICIALLVLAMGTTSCRKFVEVDQPNQRQFKYTADYQRLLNNVSLFEISASLPMLSSDDINLGTNTNLESLLNRGADNIYTWAADYYTSDQSDAGWDQLYNQVYVCNQITANVMESTEGTADQKQRIYAEAQTQRASAYLTLVNLYARVYNTANATTDPGLPLLLKPDLLVALNRVSVKQVYDQIILDLNQALPLLPDNPSNRLHPGKAAAYALLARTYLYMQRYSEAADYAAKSLAAYNTLLDLNDYADGTKTYPRRLDNPEVLMSKTASKPGYIDLPLSTVLVNKFAPEDLRYQLFTRGGNTFQPSFTGRGSYRDRLFMGDNVTVGVSVPEMMLTQAEGLARAGKTDEALALVNKLRQKRFRPAQYTALTAATSDAALRIVIDERRRELFGTGLRWFDQRRLSVEPALAETVTRVFKGVTYTLVPGDRYVYPIPPKNIELNPEIIQNQR</sequence>
<dbReference type="Pfam" id="PF14322">
    <property type="entry name" value="SusD-like_3"/>
    <property type="match status" value="1"/>
</dbReference>
<accession>A0A847STV5</accession>
<keyword evidence="5" id="KW-0998">Cell outer membrane</keyword>
<dbReference type="RefSeq" id="WP_168740678.1">
    <property type="nucleotide sequence ID" value="NZ_JABAHZ010000005.1"/>
</dbReference>
<keyword evidence="9" id="KW-1185">Reference proteome</keyword>
<evidence type="ECO:0000313" key="9">
    <source>
        <dbReference type="Proteomes" id="UP000552864"/>
    </source>
</evidence>
<keyword evidence="4" id="KW-0472">Membrane</keyword>
<dbReference type="InterPro" id="IPR011990">
    <property type="entry name" value="TPR-like_helical_dom_sf"/>
</dbReference>
<gene>
    <name evidence="8" type="ORF">HGH91_20485</name>
</gene>
<proteinExistence type="inferred from homology"/>
<evidence type="ECO:0000259" key="6">
    <source>
        <dbReference type="Pfam" id="PF07980"/>
    </source>
</evidence>
<reference evidence="8 9" key="1">
    <citation type="submission" date="2020-04" db="EMBL/GenBank/DDBJ databases">
        <authorList>
            <person name="Yin C."/>
        </authorList>
    </citation>
    <scope>NUCLEOTIDE SEQUENCE [LARGE SCALE GENOMIC DNA]</scope>
    <source>
        <strain evidence="8 9">Ak56</strain>
    </source>
</reference>
<comment type="caution">
    <text evidence="8">The sequence shown here is derived from an EMBL/GenBank/DDBJ whole genome shotgun (WGS) entry which is preliminary data.</text>
</comment>
<comment type="similarity">
    <text evidence="2">Belongs to the SusD family.</text>
</comment>
<keyword evidence="3" id="KW-0732">Signal</keyword>
<dbReference type="InterPro" id="IPR033985">
    <property type="entry name" value="SusD-like_N"/>
</dbReference>
<name>A0A847STV5_9BACT</name>
<evidence type="ECO:0000256" key="3">
    <source>
        <dbReference type="ARBA" id="ARBA00022729"/>
    </source>
</evidence>
<dbReference type="EMBL" id="JABAHZ010000005">
    <property type="protein sequence ID" value="NLR81019.1"/>
    <property type="molecule type" value="Genomic_DNA"/>
</dbReference>
<evidence type="ECO:0000256" key="1">
    <source>
        <dbReference type="ARBA" id="ARBA00004442"/>
    </source>
</evidence>
<evidence type="ECO:0000256" key="2">
    <source>
        <dbReference type="ARBA" id="ARBA00006275"/>
    </source>
</evidence>
<protein>
    <submittedName>
        <fullName evidence="8">RagB/SusD family nutrient uptake outer membrane protein</fullName>
    </submittedName>
</protein>
<feature type="domain" description="SusD-like N-terminal" evidence="7">
    <location>
        <begin position="23"/>
        <end position="224"/>
    </location>
</feature>
<evidence type="ECO:0000256" key="5">
    <source>
        <dbReference type="ARBA" id="ARBA00023237"/>
    </source>
</evidence>
<evidence type="ECO:0000259" key="7">
    <source>
        <dbReference type="Pfam" id="PF14322"/>
    </source>
</evidence>
<comment type="subcellular location">
    <subcellularLocation>
        <location evidence="1">Cell outer membrane</location>
    </subcellularLocation>
</comment>
<dbReference type="InterPro" id="IPR012944">
    <property type="entry name" value="SusD_RagB_dom"/>
</dbReference>
<dbReference type="PROSITE" id="PS51257">
    <property type="entry name" value="PROKAR_LIPOPROTEIN"/>
    <property type="match status" value="1"/>
</dbReference>
<evidence type="ECO:0000256" key="4">
    <source>
        <dbReference type="ARBA" id="ARBA00023136"/>
    </source>
</evidence>
<organism evidence="8 9">
    <name type="scientific">Chitinophaga eiseniae</name>
    <dbReference type="NCBI Taxonomy" id="634771"/>
    <lineage>
        <taxon>Bacteria</taxon>
        <taxon>Pseudomonadati</taxon>
        <taxon>Bacteroidota</taxon>
        <taxon>Chitinophagia</taxon>
        <taxon>Chitinophagales</taxon>
        <taxon>Chitinophagaceae</taxon>
        <taxon>Chitinophaga</taxon>
    </lineage>
</organism>
<feature type="domain" description="RagB/SusD" evidence="6">
    <location>
        <begin position="337"/>
        <end position="453"/>
    </location>
</feature>
<dbReference type="GO" id="GO:0009279">
    <property type="term" value="C:cell outer membrane"/>
    <property type="evidence" value="ECO:0007669"/>
    <property type="project" value="UniProtKB-SubCell"/>
</dbReference>
<dbReference type="SUPFAM" id="SSF48452">
    <property type="entry name" value="TPR-like"/>
    <property type="match status" value="1"/>
</dbReference>
<dbReference type="Gene3D" id="1.25.40.390">
    <property type="match status" value="1"/>
</dbReference>
<dbReference type="Proteomes" id="UP000552864">
    <property type="component" value="Unassembled WGS sequence"/>
</dbReference>
<dbReference type="Pfam" id="PF07980">
    <property type="entry name" value="SusD_RagB"/>
    <property type="match status" value="1"/>
</dbReference>
<evidence type="ECO:0000313" key="8">
    <source>
        <dbReference type="EMBL" id="NLR81019.1"/>
    </source>
</evidence>
<dbReference type="AlphaFoldDB" id="A0A847STV5"/>